<reference evidence="1" key="1">
    <citation type="submission" date="2021-01" db="EMBL/GenBank/DDBJ databases">
        <authorList>
            <consortium name="Genoscope - CEA"/>
            <person name="William W."/>
        </authorList>
    </citation>
    <scope>NUCLEOTIDE SEQUENCE</scope>
</reference>
<accession>A0A816UEG7</accession>
<proteinExistence type="predicted"/>
<dbReference type="Proteomes" id="UP001295469">
    <property type="component" value="Chromosome C08"/>
</dbReference>
<dbReference type="AlphaFoldDB" id="A0A816UEG7"/>
<evidence type="ECO:0000313" key="1">
    <source>
        <dbReference type="EMBL" id="CAF2107899.1"/>
    </source>
</evidence>
<organism evidence="1">
    <name type="scientific">Brassica napus</name>
    <name type="common">Rape</name>
    <dbReference type="NCBI Taxonomy" id="3708"/>
    <lineage>
        <taxon>Eukaryota</taxon>
        <taxon>Viridiplantae</taxon>
        <taxon>Streptophyta</taxon>
        <taxon>Embryophyta</taxon>
        <taxon>Tracheophyta</taxon>
        <taxon>Spermatophyta</taxon>
        <taxon>Magnoliopsida</taxon>
        <taxon>eudicotyledons</taxon>
        <taxon>Gunneridae</taxon>
        <taxon>Pentapetalae</taxon>
        <taxon>rosids</taxon>
        <taxon>malvids</taxon>
        <taxon>Brassicales</taxon>
        <taxon>Brassicaceae</taxon>
        <taxon>Brassiceae</taxon>
        <taxon>Brassica</taxon>
    </lineage>
</organism>
<protein>
    <submittedName>
        <fullName evidence="1">(rape) hypothetical protein</fullName>
    </submittedName>
</protein>
<gene>
    <name evidence="1" type="ORF">DARMORV10_C08P12710.1</name>
</gene>
<dbReference type="EMBL" id="HG994372">
    <property type="protein sequence ID" value="CAF2107899.1"/>
    <property type="molecule type" value="Genomic_DNA"/>
</dbReference>
<sequence>MEERRGLRALDEFNVWLSEVEVIQPKVTKLLEDRTSEIERLSMCGYCSSNFFLTYRYGKDVLETKGH</sequence>
<name>A0A816UEG7_BRANA</name>